<dbReference type="GO" id="GO:0005783">
    <property type="term" value="C:endoplasmic reticulum"/>
    <property type="evidence" value="ECO:0007669"/>
    <property type="project" value="UniProtKB-SubCell"/>
</dbReference>
<comment type="caution">
    <text evidence="16">The sequence shown here is derived from an EMBL/GenBank/DDBJ whole genome shotgun (WGS) entry which is preliminary data.</text>
</comment>
<dbReference type="InterPro" id="IPR024340">
    <property type="entry name" value="Sec16_CCD"/>
</dbReference>
<comment type="function">
    <text evidence="13">Plays a role in the organization of the endoplasmic reticulum exit sites (ERES), also known as transitional endoplasmic reticulum (tER). Required for secretory cargo traffic from the endoplasmic reticulum to the Golgi apparatus.</text>
</comment>
<evidence type="ECO:0000256" key="14">
    <source>
        <dbReference type="SAM" id="Phobius"/>
    </source>
</evidence>
<keyword evidence="10 13" id="KW-0931">ER-Golgi transport</keyword>
<evidence type="ECO:0000313" key="16">
    <source>
        <dbReference type="EMBL" id="KAF4093108.1"/>
    </source>
</evidence>
<comment type="similarity">
    <text evidence="13">Belongs to the SEC16 family.</text>
</comment>
<keyword evidence="6" id="KW-0547">Nucleotide-binding</keyword>
<keyword evidence="14" id="KW-1133">Transmembrane helix</keyword>
<dbReference type="GO" id="GO:0004674">
    <property type="term" value="F:protein serine/threonine kinase activity"/>
    <property type="evidence" value="ECO:0007669"/>
    <property type="project" value="UniProtKB-KW"/>
</dbReference>
<name>A0A7J6BH67_AMEME</name>
<feature type="domain" description="Protein kinase" evidence="15">
    <location>
        <begin position="383"/>
        <end position="639"/>
    </location>
</feature>
<keyword evidence="17" id="KW-1185">Reference proteome</keyword>
<keyword evidence="8 13" id="KW-0256">Endoplasmic reticulum</keyword>
<dbReference type="PROSITE" id="PS50011">
    <property type="entry name" value="PROTEIN_KINASE_DOM"/>
    <property type="match status" value="1"/>
</dbReference>
<dbReference type="GO" id="GO:0000139">
    <property type="term" value="C:Golgi membrane"/>
    <property type="evidence" value="ECO:0007669"/>
    <property type="project" value="UniProtKB-SubCell"/>
</dbReference>
<dbReference type="InterPro" id="IPR024298">
    <property type="entry name" value="Sec16_Sec23-bd"/>
</dbReference>
<dbReference type="Gene3D" id="3.30.200.20">
    <property type="entry name" value="Phosphorylase Kinase, domain 1"/>
    <property type="match status" value="1"/>
</dbReference>
<dbReference type="SUPFAM" id="SSF56112">
    <property type="entry name" value="Protein kinase-like (PK-like)"/>
    <property type="match status" value="1"/>
</dbReference>
<dbReference type="GO" id="GO:0005524">
    <property type="term" value="F:ATP binding"/>
    <property type="evidence" value="ECO:0007669"/>
    <property type="project" value="UniProtKB-KW"/>
</dbReference>
<reference evidence="16 17" key="1">
    <citation type="submission" date="2020-02" db="EMBL/GenBank/DDBJ databases">
        <title>A chromosome-scale genome assembly of the black bullhead catfish (Ameiurus melas).</title>
        <authorList>
            <person name="Wen M."/>
            <person name="Zham M."/>
            <person name="Cabau C."/>
            <person name="Klopp C."/>
            <person name="Donnadieu C."/>
            <person name="Roques C."/>
            <person name="Bouchez O."/>
            <person name="Lampietro C."/>
            <person name="Jouanno E."/>
            <person name="Herpin A."/>
            <person name="Louis A."/>
            <person name="Berthelot C."/>
            <person name="Parey E."/>
            <person name="Roest-Crollius H."/>
            <person name="Braasch I."/>
            <person name="Postlethwait J."/>
            <person name="Robinson-Rechavi M."/>
            <person name="Echchiki A."/>
            <person name="Begum T."/>
            <person name="Montfort J."/>
            <person name="Schartl M."/>
            <person name="Bobe J."/>
            <person name="Guiguen Y."/>
        </authorList>
    </citation>
    <scope>NUCLEOTIDE SEQUENCE [LARGE SCALE GENOMIC DNA]</scope>
    <source>
        <strain evidence="16">M_S1</strain>
        <tissue evidence="16">Blood</tissue>
    </source>
</reference>
<dbReference type="InterPro" id="IPR000719">
    <property type="entry name" value="Prot_kinase_dom"/>
</dbReference>
<evidence type="ECO:0000256" key="4">
    <source>
        <dbReference type="ARBA" id="ARBA00022527"/>
    </source>
</evidence>
<evidence type="ECO:0000256" key="8">
    <source>
        <dbReference type="ARBA" id="ARBA00022824"/>
    </source>
</evidence>
<evidence type="ECO:0000256" key="9">
    <source>
        <dbReference type="ARBA" id="ARBA00022840"/>
    </source>
</evidence>
<keyword evidence="3 13" id="KW-0813">Transport</keyword>
<dbReference type="Gene3D" id="1.10.510.10">
    <property type="entry name" value="Transferase(Phosphotransferase) domain 1"/>
    <property type="match status" value="1"/>
</dbReference>
<evidence type="ECO:0000256" key="7">
    <source>
        <dbReference type="ARBA" id="ARBA00022777"/>
    </source>
</evidence>
<comment type="subunit">
    <text evidence="13">SEC16A and SEC16B are each present in multiple copies in a heteromeric complex.</text>
</comment>
<dbReference type="PANTHER" id="PTHR22984:SF11">
    <property type="entry name" value="AURORA KINASE-RELATED"/>
    <property type="match status" value="1"/>
</dbReference>
<evidence type="ECO:0000256" key="2">
    <source>
        <dbReference type="ARBA" id="ARBA00005505"/>
    </source>
</evidence>
<comment type="similarity">
    <text evidence="2">Belongs to the protein kinase superfamily. CAMK Ser/Thr protein kinase family. PIM subfamily.</text>
</comment>
<accession>A0A7J6BH67</accession>
<dbReference type="InterPro" id="IPR051138">
    <property type="entry name" value="PIM_Ser/Thr_kinase"/>
</dbReference>
<comment type="subcellular location">
    <subcellularLocation>
        <location evidence="1">Endoplasmic reticulum</location>
    </subcellularLocation>
    <subcellularLocation>
        <location evidence="13">Golgi apparatus membrane</location>
    </subcellularLocation>
</comment>
<keyword evidence="7" id="KW-0418">Kinase</keyword>
<evidence type="ECO:0000256" key="1">
    <source>
        <dbReference type="ARBA" id="ARBA00004240"/>
    </source>
</evidence>
<evidence type="ECO:0000256" key="12">
    <source>
        <dbReference type="ARBA" id="ARBA00048679"/>
    </source>
</evidence>
<keyword evidence="9" id="KW-0067">ATP-binding</keyword>
<dbReference type="GO" id="GO:0004713">
    <property type="term" value="F:protein tyrosine kinase activity"/>
    <property type="evidence" value="ECO:0007669"/>
    <property type="project" value="InterPro"/>
</dbReference>
<evidence type="ECO:0000259" key="15">
    <source>
        <dbReference type="PROSITE" id="PS50011"/>
    </source>
</evidence>
<evidence type="ECO:0000256" key="13">
    <source>
        <dbReference type="RuleBase" id="RU364101"/>
    </source>
</evidence>
<keyword evidence="13" id="KW-0333">Golgi apparatus</keyword>
<keyword evidence="5" id="KW-0808">Transferase</keyword>
<dbReference type="SMART" id="SM00219">
    <property type="entry name" value="TyrKc"/>
    <property type="match status" value="1"/>
</dbReference>
<organism evidence="16 17">
    <name type="scientific">Ameiurus melas</name>
    <name type="common">Black bullhead</name>
    <name type="synonym">Silurus melas</name>
    <dbReference type="NCBI Taxonomy" id="219545"/>
    <lineage>
        <taxon>Eukaryota</taxon>
        <taxon>Metazoa</taxon>
        <taxon>Chordata</taxon>
        <taxon>Craniata</taxon>
        <taxon>Vertebrata</taxon>
        <taxon>Euteleostomi</taxon>
        <taxon>Actinopterygii</taxon>
        <taxon>Neopterygii</taxon>
        <taxon>Teleostei</taxon>
        <taxon>Ostariophysi</taxon>
        <taxon>Siluriformes</taxon>
        <taxon>Ictaluridae</taxon>
        <taxon>Ameiurus</taxon>
    </lineage>
</organism>
<evidence type="ECO:0000256" key="3">
    <source>
        <dbReference type="ARBA" id="ARBA00022448"/>
    </source>
</evidence>
<dbReference type="Pfam" id="PF12931">
    <property type="entry name" value="TPR_Sec16"/>
    <property type="match status" value="1"/>
</dbReference>
<dbReference type="GO" id="GO:0043066">
    <property type="term" value="P:negative regulation of apoptotic process"/>
    <property type="evidence" value="ECO:0007669"/>
    <property type="project" value="TreeGrafter"/>
</dbReference>
<dbReference type="Proteomes" id="UP000593565">
    <property type="component" value="Unassembled WGS sequence"/>
</dbReference>
<dbReference type="GO" id="GO:0016192">
    <property type="term" value="P:vesicle-mediated transport"/>
    <property type="evidence" value="ECO:0007669"/>
    <property type="project" value="UniProtKB-KW"/>
</dbReference>
<keyword evidence="4" id="KW-0723">Serine/threonine-protein kinase</keyword>
<comment type="catalytic activity">
    <reaction evidence="11">
        <text>L-threonyl-[protein] + ATP = O-phospho-L-threonyl-[protein] + ADP + H(+)</text>
        <dbReference type="Rhea" id="RHEA:46608"/>
        <dbReference type="Rhea" id="RHEA-COMP:11060"/>
        <dbReference type="Rhea" id="RHEA-COMP:11605"/>
        <dbReference type="ChEBI" id="CHEBI:15378"/>
        <dbReference type="ChEBI" id="CHEBI:30013"/>
        <dbReference type="ChEBI" id="CHEBI:30616"/>
        <dbReference type="ChEBI" id="CHEBI:61977"/>
        <dbReference type="ChEBI" id="CHEBI:456216"/>
        <dbReference type="EC" id="2.7.11.1"/>
    </reaction>
</comment>
<feature type="transmembrane region" description="Helical" evidence="14">
    <location>
        <begin position="7"/>
        <end position="25"/>
    </location>
</feature>
<dbReference type="Pfam" id="PF00069">
    <property type="entry name" value="Pkinase"/>
    <property type="match status" value="1"/>
</dbReference>
<dbReference type="InterPro" id="IPR011009">
    <property type="entry name" value="Kinase-like_dom_sf"/>
</dbReference>
<protein>
    <recommendedName>
        <fullName evidence="13">Protein transport protein sec16</fullName>
    </recommendedName>
</protein>
<dbReference type="Pfam" id="PF12932">
    <property type="entry name" value="Sec16"/>
    <property type="match status" value="1"/>
</dbReference>
<evidence type="ECO:0000313" key="17">
    <source>
        <dbReference type="Proteomes" id="UP000593565"/>
    </source>
</evidence>
<evidence type="ECO:0000256" key="6">
    <source>
        <dbReference type="ARBA" id="ARBA00022741"/>
    </source>
</evidence>
<keyword evidence="14" id="KW-0812">Transmembrane</keyword>
<gene>
    <name evidence="16" type="ORF">AMELA_G00028150</name>
</gene>
<evidence type="ECO:0000256" key="5">
    <source>
        <dbReference type="ARBA" id="ARBA00022679"/>
    </source>
</evidence>
<keyword evidence="13 14" id="KW-0472">Membrane</keyword>
<sequence>MTSSFRTSFLNCVFVSFYILYSSIFPSETTFLVLKASETFSAKLLLVSQRIGMPSNTYQPDHGDLDEFDIVAFPGPLMSSKMQKEDLLKFIKCQVEECLSQIKELDQMEAYLFWQIMDLFCRQNGEVMMAQVATILFKGDGLVRKKLRGTEDLKYWFLSLAQLLCSSAPLDERREAVIQMGDDLVFKGLTFAAHICYVVAKVELGTRSRFELIGCDSVPFGLTVLTSAVERTEVYEYVLSLTSGLAQPNFQIFKLCHANRSAQAEFPKEAMQYCETIARAVITFPGRIKRSFVKRLVLLFNMLQDGAEEQEPVWLLELCQLYKIKATDADANSDSEQYSTSTGSEMEYKLQTTENSSTSDKIIALQSPDVEHTDPEVVFASRYTTGELLRMGSLGSVYAGIRVEDGKEVAIKTVDKNIVTNILIIPRERRELPLEVALLEMVSKPPRCSNVVELLDYFEMPDRIVMVLERPSPCMNLRDFARLHDGCLTEAQTRDIMLQVVQAARHCCDRKVLHRDIRAENLLINTDTMQVKMIDFVCGDLLKETPYRKYAGIRAFCPPEWLMLGMYEGIPATIWGLGILMYDLVCGNYPFRSDRDLEDGQLALCPGVSRDFLDLIMWCLEFEPALRPSFEDIIRHEWFTE</sequence>
<keyword evidence="13" id="KW-0653">Protein transport</keyword>
<dbReference type="PANTHER" id="PTHR22984">
    <property type="entry name" value="SERINE/THREONINE-PROTEIN KINASE PIM"/>
    <property type="match status" value="1"/>
</dbReference>
<dbReference type="EMBL" id="JAAGNN010000002">
    <property type="protein sequence ID" value="KAF4093108.1"/>
    <property type="molecule type" value="Genomic_DNA"/>
</dbReference>
<evidence type="ECO:0000256" key="11">
    <source>
        <dbReference type="ARBA" id="ARBA00047899"/>
    </source>
</evidence>
<evidence type="ECO:0000256" key="10">
    <source>
        <dbReference type="ARBA" id="ARBA00022892"/>
    </source>
</evidence>
<dbReference type="InterPro" id="IPR020635">
    <property type="entry name" value="Tyr_kinase_cat_dom"/>
</dbReference>
<comment type="catalytic activity">
    <reaction evidence="12">
        <text>L-seryl-[protein] + ATP = O-phospho-L-seryl-[protein] + ADP + H(+)</text>
        <dbReference type="Rhea" id="RHEA:17989"/>
        <dbReference type="Rhea" id="RHEA-COMP:9863"/>
        <dbReference type="Rhea" id="RHEA-COMP:11604"/>
        <dbReference type="ChEBI" id="CHEBI:15378"/>
        <dbReference type="ChEBI" id="CHEBI:29999"/>
        <dbReference type="ChEBI" id="CHEBI:30616"/>
        <dbReference type="ChEBI" id="CHEBI:83421"/>
        <dbReference type="ChEBI" id="CHEBI:456216"/>
        <dbReference type="EC" id="2.7.11.1"/>
    </reaction>
</comment>
<proteinExistence type="inferred from homology"/>
<dbReference type="PROSITE" id="PS00109">
    <property type="entry name" value="PROTEIN_KINASE_TYR"/>
    <property type="match status" value="1"/>
</dbReference>
<dbReference type="GO" id="GO:0015031">
    <property type="term" value="P:protein transport"/>
    <property type="evidence" value="ECO:0007669"/>
    <property type="project" value="UniProtKB-KW"/>
</dbReference>
<dbReference type="GO" id="GO:0007346">
    <property type="term" value="P:regulation of mitotic cell cycle"/>
    <property type="evidence" value="ECO:0007669"/>
    <property type="project" value="TreeGrafter"/>
</dbReference>
<dbReference type="AlphaFoldDB" id="A0A7J6BH67"/>
<dbReference type="InterPro" id="IPR008266">
    <property type="entry name" value="Tyr_kinase_AS"/>
</dbReference>